<keyword evidence="2" id="KW-1185">Reference proteome</keyword>
<dbReference type="InterPro" id="IPR036286">
    <property type="entry name" value="LexA/Signal_pep-like_sf"/>
</dbReference>
<name>B3QRK0_CHLP8</name>
<dbReference type="AlphaFoldDB" id="B3QRK0"/>
<dbReference type="GO" id="GO:0003677">
    <property type="term" value="F:DNA binding"/>
    <property type="evidence" value="ECO:0007669"/>
    <property type="project" value="InterPro"/>
</dbReference>
<gene>
    <name evidence="1" type="ordered locus">Cpar_0098</name>
</gene>
<dbReference type="CDD" id="cd00093">
    <property type="entry name" value="HTH_XRE"/>
    <property type="match status" value="1"/>
</dbReference>
<dbReference type="OrthoDB" id="598276at2"/>
<evidence type="ECO:0000313" key="2">
    <source>
        <dbReference type="Proteomes" id="UP000008811"/>
    </source>
</evidence>
<dbReference type="SUPFAM" id="SSF47413">
    <property type="entry name" value="lambda repressor-like DNA-binding domains"/>
    <property type="match status" value="1"/>
</dbReference>
<dbReference type="InterPro" id="IPR010982">
    <property type="entry name" value="Lambda_DNA-bd_dom_sf"/>
</dbReference>
<sequence>MDSIGERMRLFIDNNYRSLADFAKTAEMDVGNLQKYLTNKRTPGTKVLQRFERLGCSASWLLTGEGDMVVEEEAASYQNARKQALEQPSKAVLHDESIKWPPENLMKVLGRAMCPPGEAILEGDDIIIDKDDQPRPGDLIVHSREGYPKIERYSKGDPHPYAICLRLMRNLRPPRK</sequence>
<evidence type="ECO:0008006" key="3">
    <source>
        <dbReference type="Google" id="ProtNLM"/>
    </source>
</evidence>
<dbReference type="InterPro" id="IPR001387">
    <property type="entry name" value="Cro/C1-type_HTH"/>
</dbReference>
<dbReference type="Proteomes" id="UP000008811">
    <property type="component" value="Chromosome"/>
</dbReference>
<dbReference type="Gene3D" id="1.10.260.40">
    <property type="entry name" value="lambda repressor-like DNA-binding domains"/>
    <property type="match status" value="1"/>
</dbReference>
<proteinExistence type="predicted"/>
<dbReference type="RefSeq" id="WP_012501361.1">
    <property type="nucleotide sequence ID" value="NC_011027.1"/>
</dbReference>
<reference evidence="1" key="1">
    <citation type="submission" date="2008-06" db="EMBL/GenBank/DDBJ databases">
        <title>Complete sequence of Chlorobaculum parvum NCIB 8327.</title>
        <authorList>
            <consortium name="US DOE Joint Genome Institute"/>
            <person name="Lucas S."/>
            <person name="Copeland A."/>
            <person name="Lapidus A."/>
            <person name="Glavina del Rio T."/>
            <person name="Dalin E."/>
            <person name="Tice H."/>
            <person name="Bruce D."/>
            <person name="Goodwin L."/>
            <person name="Pitluck S."/>
            <person name="Schmutz J."/>
            <person name="Larimer F."/>
            <person name="Land M."/>
            <person name="Hauser L."/>
            <person name="Kyrpides N."/>
            <person name="Mikhailova N."/>
            <person name="Zhao F."/>
            <person name="Li T."/>
            <person name="Liu Z."/>
            <person name="Overmann J."/>
            <person name="Bryant D.A."/>
            <person name="Richardson P."/>
        </authorList>
    </citation>
    <scope>NUCLEOTIDE SEQUENCE [LARGE SCALE GENOMIC DNA]</scope>
    <source>
        <strain evidence="1">NCIB 8327</strain>
    </source>
</reference>
<dbReference type="HOGENOM" id="CLU_1633917_0_0_10"/>
<accession>B3QRK0</accession>
<dbReference type="SUPFAM" id="SSF51306">
    <property type="entry name" value="LexA/Signal peptidase"/>
    <property type="match status" value="1"/>
</dbReference>
<evidence type="ECO:0000313" key="1">
    <source>
        <dbReference type="EMBL" id="ACF10526.1"/>
    </source>
</evidence>
<dbReference type="KEGG" id="cpc:Cpar_0098"/>
<organism evidence="1 2">
    <name type="scientific">Chlorobaculum parvum (strain DSM 263 / NCIMB 8327)</name>
    <name type="common">Chlorobium vibrioforme subsp. thiosulfatophilum</name>
    <dbReference type="NCBI Taxonomy" id="517417"/>
    <lineage>
        <taxon>Bacteria</taxon>
        <taxon>Pseudomonadati</taxon>
        <taxon>Chlorobiota</taxon>
        <taxon>Chlorobiia</taxon>
        <taxon>Chlorobiales</taxon>
        <taxon>Chlorobiaceae</taxon>
        <taxon>Chlorobaculum</taxon>
    </lineage>
</organism>
<dbReference type="EMBL" id="CP001099">
    <property type="protein sequence ID" value="ACF10526.1"/>
    <property type="molecule type" value="Genomic_DNA"/>
</dbReference>
<protein>
    <recommendedName>
        <fullName evidence="3">XRE family transcriptional regulator</fullName>
    </recommendedName>
</protein>